<sequence>MIKITIPFRTPSINHLFWHKGNMKFMKTVEAAQPPSPKGTLFKVTPENFHPLLLLRTIRSGKAASFTNRPSM</sequence>
<comment type="caution">
    <text evidence="1">The sequence shown here is derived from an EMBL/GenBank/DDBJ whole genome shotgun (WGS) entry which is preliminary data.</text>
</comment>
<organism evidence="1">
    <name type="scientific">marine sediment metagenome</name>
    <dbReference type="NCBI Taxonomy" id="412755"/>
    <lineage>
        <taxon>unclassified sequences</taxon>
        <taxon>metagenomes</taxon>
        <taxon>ecological metagenomes</taxon>
    </lineage>
</organism>
<evidence type="ECO:0000313" key="1">
    <source>
        <dbReference type="EMBL" id="KKL87058.1"/>
    </source>
</evidence>
<gene>
    <name evidence="1" type="ORF">LCGC14_1938460</name>
</gene>
<accession>A0A0F9FL91</accession>
<dbReference type="EMBL" id="LAZR01020938">
    <property type="protein sequence ID" value="KKL87058.1"/>
    <property type="molecule type" value="Genomic_DNA"/>
</dbReference>
<dbReference type="AlphaFoldDB" id="A0A0F9FL91"/>
<protein>
    <submittedName>
        <fullName evidence="1">Uncharacterized protein</fullName>
    </submittedName>
</protein>
<reference evidence="1" key="1">
    <citation type="journal article" date="2015" name="Nature">
        <title>Complex archaea that bridge the gap between prokaryotes and eukaryotes.</title>
        <authorList>
            <person name="Spang A."/>
            <person name="Saw J.H."/>
            <person name="Jorgensen S.L."/>
            <person name="Zaremba-Niedzwiedzka K."/>
            <person name="Martijn J."/>
            <person name="Lind A.E."/>
            <person name="van Eijk R."/>
            <person name="Schleper C."/>
            <person name="Guy L."/>
            <person name="Ettema T.J."/>
        </authorList>
    </citation>
    <scope>NUCLEOTIDE SEQUENCE</scope>
</reference>
<name>A0A0F9FL91_9ZZZZ</name>
<proteinExistence type="predicted"/>